<feature type="compositionally biased region" description="Polar residues" evidence="1">
    <location>
        <begin position="649"/>
        <end position="664"/>
    </location>
</feature>
<evidence type="ECO:0008006" key="4">
    <source>
        <dbReference type="Google" id="ProtNLM"/>
    </source>
</evidence>
<evidence type="ECO:0000256" key="1">
    <source>
        <dbReference type="SAM" id="MobiDB-lite"/>
    </source>
</evidence>
<dbReference type="Gramene" id="Kaladp0039s0732.1.v1.1">
    <property type="protein sequence ID" value="Kaladp0039s0732.1.v1.1"/>
    <property type="gene ID" value="Kaladp0039s0732.v1.1"/>
</dbReference>
<dbReference type="OMA" id="HASKDMF"/>
<feature type="compositionally biased region" description="Low complexity" evidence="1">
    <location>
        <begin position="557"/>
        <end position="569"/>
    </location>
</feature>
<feature type="compositionally biased region" description="Pro residues" evidence="1">
    <location>
        <begin position="88"/>
        <end position="99"/>
    </location>
</feature>
<feature type="compositionally biased region" description="Basic and acidic residues" evidence="1">
    <location>
        <begin position="416"/>
        <end position="426"/>
    </location>
</feature>
<feature type="compositionally biased region" description="Polar residues" evidence="1">
    <location>
        <begin position="64"/>
        <end position="81"/>
    </location>
</feature>
<proteinExistence type="predicted"/>
<keyword evidence="3" id="KW-1185">Reference proteome</keyword>
<reference evidence="2" key="1">
    <citation type="submission" date="2021-01" db="UniProtKB">
        <authorList>
            <consortium name="EnsemblPlants"/>
        </authorList>
    </citation>
    <scope>IDENTIFICATION</scope>
</reference>
<feature type="compositionally biased region" description="Polar residues" evidence="1">
    <location>
        <begin position="164"/>
        <end position="186"/>
    </location>
</feature>
<name>A0A7N0TMK5_KALFE</name>
<feature type="compositionally biased region" description="Polar residues" evidence="1">
    <location>
        <begin position="44"/>
        <end position="56"/>
    </location>
</feature>
<protein>
    <recommendedName>
        <fullName evidence="4">Early flowering 3</fullName>
    </recommendedName>
</protein>
<dbReference type="Proteomes" id="UP000594263">
    <property type="component" value="Unplaced"/>
</dbReference>
<organism evidence="2 3">
    <name type="scientific">Kalanchoe fedtschenkoi</name>
    <name type="common">Lavender scallops</name>
    <name type="synonym">South American air plant</name>
    <dbReference type="NCBI Taxonomy" id="63787"/>
    <lineage>
        <taxon>Eukaryota</taxon>
        <taxon>Viridiplantae</taxon>
        <taxon>Streptophyta</taxon>
        <taxon>Embryophyta</taxon>
        <taxon>Tracheophyta</taxon>
        <taxon>Spermatophyta</taxon>
        <taxon>Magnoliopsida</taxon>
        <taxon>eudicotyledons</taxon>
        <taxon>Gunneridae</taxon>
        <taxon>Pentapetalae</taxon>
        <taxon>Saxifragales</taxon>
        <taxon>Crassulaceae</taxon>
        <taxon>Kalanchoe</taxon>
    </lineage>
</organism>
<dbReference type="GO" id="GO:2000028">
    <property type="term" value="P:regulation of photoperiodism, flowering"/>
    <property type="evidence" value="ECO:0007669"/>
    <property type="project" value="InterPro"/>
</dbReference>
<dbReference type="InterPro" id="IPR039319">
    <property type="entry name" value="ELF3-like"/>
</dbReference>
<dbReference type="AlphaFoldDB" id="A0A7N0TMK5"/>
<feature type="region of interest" description="Disordered" evidence="1">
    <location>
        <begin position="164"/>
        <end position="193"/>
    </location>
</feature>
<dbReference type="EnsemblPlants" id="Kaladp0039s0732.1.v1.1">
    <property type="protein sequence ID" value="Kaladp0039s0732.1.v1.1"/>
    <property type="gene ID" value="Kaladp0039s0732.v1.1"/>
</dbReference>
<dbReference type="PANTHER" id="PTHR34281">
    <property type="entry name" value="PROTEIN EARLY FLOWERING 3"/>
    <property type="match status" value="1"/>
</dbReference>
<evidence type="ECO:0000313" key="2">
    <source>
        <dbReference type="EnsemblPlants" id="Kaladp0039s0732.1.v1.1"/>
    </source>
</evidence>
<feature type="region of interest" description="Disordered" evidence="1">
    <location>
        <begin position="540"/>
        <end position="689"/>
    </location>
</feature>
<feature type="compositionally biased region" description="Basic and acidic residues" evidence="1">
    <location>
        <begin position="1"/>
        <end position="12"/>
    </location>
</feature>
<feature type="region of interest" description="Disordered" evidence="1">
    <location>
        <begin position="407"/>
        <end position="461"/>
    </location>
</feature>
<feature type="compositionally biased region" description="Polar residues" evidence="1">
    <location>
        <begin position="585"/>
        <end position="616"/>
    </location>
</feature>
<feature type="compositionally biased region" description="Polar residues" evidence="1">
    <location>
        <begin position="625"/>
        <end position="636"/>
    </location>
</feature>
<evidence type="ECO:0000313" key="3">
    <source>
        <dbReference type="Proteomes" id="UP000594263"/>
    </source>
</evidence>
<feature type="region of interest" description="Disordered" evidence="1">
    <location>
        <begin position="1"/>
        <end position="110"/>
    </location>
</feature>
<accession>A0A7N0TMK5</accession>
<sequence>MMKRGKDADKVAEPMFPRLSVNDAEKGGPRAPPRNKMALYEQLCTPSQRFNASRFPSSPGMKPNPNSITPPASSNQVSNYGKSLFPPLHVPPSMPTPQPERPENLSSRGMNLNSYPLVDLEQRQNNGDEDDYTVPIYSRSDMCHEHAPNRGNSGAAKSFNSPLYSNHPTKNMSSTRVNLEQNNSPVPNREGRENQACMHPKETMSTVSDSGKHSLRVRCREMVDRHIKPANESSPRGFCDLLTKDNNRQCDTNSSVQQKFTTRLAGEGAHNAGDIEAFSRDTSYGNVSRQRSILHSGVGDQPSVENIDNGDDVSETSMVDSMSGLEITPDDVVGIIGYKHFLKARKAIANQQRVFSVQLFELHRLIQVQRLIAGSPQLMIDDNAYVGSALKGPPPNKVLPLEYAIKPPLHNSKPKSHSEKPSRDAECTAENGVKANGRNGSKVPSYGPFSGDVPPAPNDPRTAPWYYPQPSGHQWLVPVMSPSEGLIYKPYPGPGFMGPAGGGFGPTGGVSDPAAPFAHGGFMNPPYGYSTPYFPPYAPHPQNPGIPPGQNYFPPFSMSSANPAHSSSAVEQMHPFTGPGVYRQPPQSTSGASNPNQLPNQSSCNLQKQSSGTASQARKARQPKDNNGLQASTASSPLERPQPRGGRGTAQQATAPSVERSNPLSLFPTNPPATSEPSSPPPPPSRPVTYLPKVIKVVPHNAISATESAARIFRSIQRERKQQDQDTV</sequence>
<dbReference type="PANTHER" id="PTHR34281:SF2">
    <property type="entry name" value="PROTEIN EARLY FLOWERING 3"/>
    <property type="match status" value="1"/>
</dbReference>